<dbReference type="InterPro" id="IPR036291">
    <property type="entry name" value="NAD(P)-bd_dom_sf"/>
</dbReference>
<evidence type="ECO:0000259" key="3">
    <source>
        <dbReference type="Pfam" id="PF02894"/>
    </source>
</evidence>
<feature type="domain" description="Gfo/Idh/MocA-like oxidoreductase C-terminal" evidence="3">
    <location>
        <begin position="137"/>
        <end position="338"/>
    </location>
</feature>
<name>W4QG18_9BACI</name>
<comment type="caution">
    <text evidence="4">The sequence shown here is derived from an EMBL/GenBank/DDBJ whole genome shotgun (WGS) entry which is preliminary data.</text>
</comment>
<dbReference type="Gene3D" id="3.40.50.720">
    <property type="entry name" value="NAD(P)-binding Rossmann-like Domain"/>
    <property type="match status" value="1"/>
</dbReference>
<evidence type="ECO:0000313" key="4">
    <source>
        <dbReference type="EMBL" id="GAE30593.1"/>
    </source>
</evidence>
<keyword evidence="5" id="KW-1185">Reference proteome</keyword>
<protein>
    <submittedName>
        <fullName evidence="4">Small molecule metabolism</fullName>
    </submittedName>
</protein>
<dbReference type="RefSeq" id="WP_035343514.1">
    <property type="nucleotide sequence ID" value="NZ_BAUU01000012.1"/>
</dbReference>
<dbReference type="Pfam" id="PF02894">
    <property type="entry name" value="GFO_IDH_MocA_C"/>
    <property type="match status" value="1"/>
</dbReference>
<dbReference type="SUPFAM" id="SSF55347">
    <property type="entry name" value="Glyceraldehyde-3-phosphate dehydrogenase-like, C-terminal domain"/>
    <property type="match status" value="1"/>
</dbReference>
<dbReference type="GO" id="GO:0000166">
    <property type="term" value="F:nucleotide binding"/>
    <property type="evidence" value="ECO:0007669"/>
    <property type="project" value="InterPro"/>
</dbReference>
<feature type="domain" description="Gfo/Idh/MocA-like oxidoreductase N-terminal" evidence="2">
    <location>
        <begin position="4"/>
        <end position="120"/>
    </location>
</feature>
<proteinExistence type="inferred from homology"/>
<dbReference type="InterPro" id="IPR004104">
    <property type="entry name" value="Gfo/Idh/MocA-like_OxRdtase_C"/>
</dbReference>
<dbReference type="OrthoDB" id="9800252at2"/>
<dbReference type="Gene3D" id="3.30.360.10">
    <property type="entry name" value="Dihydrodipicolinate Reductase, domain 2"/>
    <property type="match status" value="1"/>
</dbReference>
<gene>
    <name evidence="4" type="ORF">JCM9152_2005</name>
</gene>
<dbReference type="AlphaFoldDB" id="W4QG18"/>
<dbReference type="InterPro" id="IPR000683">
    <property type="entry name" value="Gfo/Idh/MocA-like_OxRdtase_N"/>
</dbReference>
<sequence length="339" mass="38138">MKSFRIILVGCGAMSHIWVDYVQNKKDATIVALVDINEDSARKVAERFKLDVPFFYSVAEAASKTNANLVFNTTIPEVHKEVTLEAFRHHCDVICEKPMATSLDAAKQLVSAAKEYNRFYAIMQNRRYSYSIRSLREQLTKGIIGDQQSIHADFFLAPHFGGFRDAMESPLIIDMAIHTFDQARFISGADAVSVYCHEYNPKGSWYSGAANAYCIFEMSNGSVFTYNGSWCAEGAPTSWDGSWRMIGTKGTVIWDGSDELYYETILPNQGQTFLHEYESRPIEVNKSGNDGHHRSLDDMFLALENGEKAETDCEDNVESMKMVFAAIESAKTGKRVKIK</sequence>
<dbReference type="PANTHER" id="PTHR43377">
    <property type="entry name" value="BILIVERDIN REDUCTASE A"/>
    <property type="match status" value="1"/>
</dbReference>
<comment type="similarity">
    <text evidence="1">Belongs to the Gfo/Idh/MocA family.</text>
</comment>
<evidence type="ECO:0000256" key="1">
    <source>
        <dbReference type="ARBA" id="ARBA00010928"/>
    </source>
</evidence>
<dbReference type="EMBL" id="BAUU01000012">
    <property type="protein sequence ID" value="GAE30593.1"/>
    <property type="molecule type" value="Genomic_DNA"/>
</dbReference>
<organism evidence="4 5">
    <name type="scientific">Halalkalibacter hemicellulosilyticusJCM 9152</name>
    <dbReference type="NCBI Taxonomy" id="1236971"/>
    <lineage>
        <taxon>Bacteria</taxon>
        <taxon>Bacillati</taxon>
        <taxon>Bacillota</taxon>
        <taxon>Bacilli</taxon>
        <taxon>Bacillales</taxon>
        <taxon>Bacillaceae</taxon>
        <taxon>Halalkalibacter</taxon>
    </lineage>
</organism>
<dbReference type="PANTHER" id="PTHR43377:SF1">
    <property type="entry name" value="BILIVERDIN REDUCTASE A"/>
    <property type="match status" value="1"/>
</dbReference>
<dbReference type="Proteomes" id="UP000018895">
    <property type="component" value="Unassembled WGS sequence"/>
</dbReference>
<evidence type="ECO:0000259" key="2">
    <source>
        <dbReference type="Pfam" id="PF01408"/>
    </source>
</evidence>
<reference evidence="4" key="1">
    <citation type="journal article" date="2014" name="Genome Announc.">
        <title>Draft Genome Sequences of Three Alkaliphilic Bacillus Strains, Bacillus wakoensis JCM 9140T, Bacillus akibai JCM 9157T, and Bacillus hemicellulosilyticus JCM 9152T.</title>
        <authorList>
            <person name="Yuki M."/>
            <person name="Oshima K."/>
            <person name="Suda W."/>
            <person name="Oshida Y."/>
            <person name="Kitamura K."/>
            <person name="Iida T."/>
            <person name="Hattori M."/>
            <person name="Ohkuma M."/>
        </authorList>
    </citation>
    <scope>NUCLEOTIDE SEQUENCE [LARGE SCALE GENOMIC DNA]</scope>
    <source>
        <strain evidence="4">JCM 9152</strain>
    </source>
</reference>
<dbReference type="InterPro" id="IPR051450">
    <property type="entry name" value="Gfo/Idh/MocA_Oxidoreductases"/>
</dbReference>
<dbReference type="STRING" id="1236971.JCM9152_2005"/>
<accession>W4QG18</accession>
<evidence type="ECO:0000313" key="5">
    <source>
        <dbReference type="Proteomes" id="UP000018895"/>
    </source>
</evidence>
<dbReference type="Pfam" id="PF01408">
    <property type="entry name" value="GFO_IDH_MocA"/>
    <property type="match status" value="1"/>
</dbReference>
<dbReference type="SUPFAM" id="SSF51735">
    <property type="entry name" value="NAD(P)-binding Rossmann-fold domains"/>
    <property type="match status" value="1"/>
</dbReference>